<comment type="caution">
    <text evidence="3">The sequence shown here is derived from an EMBL/GenBank/DDBJ whole genome shotgun (WGS) entry which is preliminary data.</text>
</comment>
<dbReference type="Gene3D" id="3.40.50.510">
    <property type="entry name" value="Phosphotransferase system, mannose-type IIA component"/>
    <property type="match status" value="1"/>
</dbReference>
<proteinExistence type="predicted"/>
<dbReference type="PANTHER" id="PTHR33799:SF1">
    <property type="entry name" value="PTS SYSTEM MANNOSE-SPECIFIC EIIAB COMPONENT-RELATED"/>
    <property type="match status" value="1"/>
</dbReference>
<feature type="domain" description="PTS EIIA type-4" evidence="2">
    <location>
        <begin position="1"/>
        <end position="115"/>
    </location>
</feature>
<evidence type="ECO:0000256" key="1">
    <source>
        <dbReference type="ARBA" id="ARBA00022679"/>
    </source>
</evidence>
<dbReference type="InterPro" id="IPR036662">
    <property type="entry name" value="PTS_EIIA_man-typ_sf"/>
</dbReference>
<dbReference type="GO" id="GO:0016020">
    <property type="term" value="C:membrane"/>
    <property type="evidence" value="ECO:0007669"/>
    <property type="project" value="InterPro"/>
</dbReference>
<dbReference type="EMBL" id="QNBE01000071">
    <property type="protein sequence ID" value="RKX69674.1"/>
    <property type="molecule type" value="Genomic_DNA"/>
</dbReference>
<dbReference type="Pfam" id="PF03610">
    <property type="entry name" value="EIIA-man"/>
    <property type="match status" value="1"/>
</dbReference>
<gene>
    <name evidence="3" type="ORF">DRP53_07450</name>
</gene>
<evidence type="ECO:0000313" key="4">
    <source>
        <dbReference type="Proteomes" id="UP000268469"/>
    </source>
</evidence>
<dbReference type="GO" id="GO:0009401">
    <property type="term" value="P:phosphoenolpyruvate-dependent sugar phosphotransferase system"/>
    <property type="evidence" value="ECO:0007669"/>
    <property type="project" value="InterPro"/>
</dbReference>
<dbReference type="Proteomes" id="UP000268469">
    <property type="component" value="Unassembled WGS sequence"/>
</dbReference>
<protein>
    <submittedName>
        <fullName evidence="3">PTS mannose transporter subunit IIAB</fullName>
    </submittedName>
</protein>
<dbReference type="GO" id="GO:0016740">
    <property type="term" value="F:transferase activity"/>
    <property type="evidence" value="ECO:0007669"/>
    <property type="project" value="UniProtKB-KW"/>
</dbReference>
<dbReference type="PROSITE" id="PS51096">
    <property type="entry name" value="PTS_EIIA_TYPE_4"/>
    <property type="match status" value="1"/>
</dbReference>
<organism evidence="3 4">
    <name type="scientific">candidate division WOR-3 bacterium</name>
    <dbReference type="NCBI Taxonomy" id="2052148"/>
    <lineage>
        <taxon>Bacteria</taxon>
        <taxon>Bacteria division WOR-3</taxon>
    </lineage>
</organism>
<dbReference type="PANTHER" id="PTHR33799">
    <property type="entry name" value="PTS PERMEASE-RELATED-RELATED"/>
    <property type="match status" value="1"/>
</dbReference>
<name>A0A660SFW3_UNCW3</name>
<dbReference type="InterPro" id="IPR051471">
    <property type="entry name" value="Bacterial_PTS_sugar_comp"/>
</dbReference>
<dbReference type="SUPFAM" id="SSF53062">
    <property type="entry name" value="PTS system fructose IIA component-like"/>
    <property type="match status" value="1"/>
</dbReference>
<accession>A0A660SFW3</accession>
<dbReference type="AlphaFoldDB" id="A0A660SFW3"/>
<dbReference type="InterPro" id="IPR004701">
    <property type="entry name" value="PTS_EIIA_man-typ"/>
</dbReference>
<evidence type="ECO:0000313" key="3">
    <source>
        <dbReference type="EMBL" id="RKX69674.1"/>
    </source>
</evidence>
<sequence>MIGAVVIGHGDLPLALVDAVFTIVGKQEKVVAISNRALSMDELKKRIQSAIKEMDDVVVFTDLPGGSCTIACKALQIPVITGVNLPMLLEFMLSREKTTVEEMVKKLTEVGREGIRRL</sequence>
<reference evidence="3 4" key="1">
    <citation type="submission" date="2018-06" db="EMBL/GenBank/DDBJ databases">
        <title>Extensive metabolic versatility and redundancy in microbially diverse, dynamic hydrothermal sediments.</title>
        <authorList>
            <person name="Dombrowski N."/>
            <person name="Teske A."/>
            <person name="Baker B.J."/>
        </authorList>
    </citation>
    <scope>NUCLEOTIDE SEQUENCE [LARGE SCALE GENOMIC DNA]</scope>
    <source>
        <strain evidence="3">B36_G15</strain>
    </source>
</reference>
<evidence type="ECO:0000259" key="2">
    <source>
        <dbReference type="PROSITE" id="PS51096"/>
    </source>
</evidence>
<keyword evidence="1" id="KW-0808">Transferase</keyword>